<dbReference type="SUPFAM" id="SSF53850">
    <property type="entry name" value="Periplasmic binding protein-like II"/>
    <property type="match status" value="1"/>
</dbReference>
<dbReference type="InterPro" id="IPR000914">
    <property type="entry name" value="SBP_5_dom"/>
</dbReference>
<evidence type="ECO:0000256" key="1">
    <source>
        <dbReference type="SAM" id="SignalP"/>
    </source>
</evidence>
<dbReference type="GO" id="GO:1904680">
    <property type="term" value="F:peptide transmembrane transporter activity"/>
    <property type="evidence" value="ECO:0007669"/>
    <property type="project" value="TreeGrafter"/>
</dbReference>
<name>A0A7G5FFN2_9CORY</name>
<dbReference type="InterPro" id="IPR039424">
    <property type="entry name" value="SBP_5"/>
</dbReference>
<dbReference type="Gene3D" id="3.10.105.10">
    <property type="entry name" value="Dipeptide-binding Protein, Domain 3"/>
    <property type="match status" value="1"/>
</dbReference>
<dbReference type="PANTHER" id="PTHR30290">
    <property type="entry name" value="PERIPLASMIC BINDING COMPONENT OF ABC TRANSPORTER"/>
    <property type="match status" value="1"/>
</dbReference>
<dbReference type="Gene3D" id="3.40.190.10">
    <property type="entry name" value="Periplasmic binding protein-like II"/>
    <property type="match status" value="1"/>
</dbReference>
<gene>
    <name evidence="3" type="ORF">HW450_01265</name>
</gene>
<evidence type="ECO:0000313" key="3">
    <source>
        <dbReference type="EMBL" id="QMV85423.1"/>
    </source>
</evidence>
<dbReference type="GO" id="GO:0015833">
    <property type="term" value="P:peptide transport"/>
    <property type="evidence" value="ECO:0007669"/>
    <property type="project" value="TreeGrafter"/>
</dbReference>
<proteinExistence type="predicted"/>
<evidence type="ECO:0000313" key="4">
    <source>
        <dbReference type="Proteomes" id="UP000515570"/>
    </source>
</evidence>
<dbReference type="Proteomes" id="UP000515570">
    <property type="component" value="Chromosome"/>
</dbReference>
<dbReference type="AlphaFoldDB" id="A0A7G5FFN2"/>
<evidence type="ECO:0000259" key="2">
    <source>
        <dbReference type="Pfam" id="PF00496"/>
    </source>
</evidence>
<dbReference type="Pfam" id="PF00496">
    <property type="entry name" value="SBP_bac_5"/>
    <property type="match status" value="1"/>
</dbReference>
<keyword evidence="4" id="KW-1185">Reference proteome</keyword>
<reference evidence="3 4" key="1">
    <citation type="submission" date="2020-07" db="EMBL/GenBank/DDBJ databases">
        <title>non toxigenic Corynebacterium sp. nov from a clinical source.</title>
        <authorList>
            <person name="Bernier A.-M."/>
            <person name="Bernard K."/>
        </authorList>
    </citation>
    <scope>NUCLEOTIDE SEQUENCE [LARGE SCALE GENOMIC DNA]</scope>
    <source>
        <strain evidence="4">NML 93-0612</strain>
    </source>
</reference>
<feature type="signal peptide" evidence="1">
    <location>
        <begin position="1"/>
        <end position="23"/>
    </location>
</feature>
<sequence>MFGFGKSACGLIRAALKHARAVAAVVAVTAVTGCSQGSPASAVDHFGYAVASPLLTTNAQTLVGASTASEMLAGRLYPPVFVPGPSGQMIPNRDLATVQLLPGPNIQVVYKINPKAAYSDGEPITCTDFLLAVKAGSHPSLFGSRAPLMQQVASVDCVAGAREFTVKFKENTGARWRQLFGPGTVVPSHAVGRRLGLSEEQFVALLQSDNRAALMPVAQLWNKGFDLRNFDPELQVSAGPYRIQSVGDQGQVQLVRNENFHGDAANIERVMMWPQNTDLVEVNESNSVEVADLVGVKDIPWVNRDDPRNRFTVQHEAGLLTEVLALGNAGVFAEAASRRAFAACVNQEEIARVSSTESGVEVMPMTSRLTNADDPINAQLESVGAAHVGVNLAEAEALRGQTIRIGYSGPNPRKQAMVAAIQASCSPAGITVVDASSDNASLGDVSRKENYHGGERDYQGSLDAFLYAADPHQGYGHVDGGLDDVEKLRATEQQLWDETDTIPLAAQPRTIVYDSKIANIVPNSSLSGIGWNMERWVEGTTK</sequence>
<accession>A0A7G5FFN2</accession>
<dbReference type="EMBL" id="CP059833">
    <property type="protein sequence ID" value="QMV85423.1"/>
    <property type="molecule type" value="Genomic_DNA"/>
</dbReference>
<dbReference type="PROSITE" id="PS51257">
    <property type="entry name" value="PROKAR_LIPOPROTEIN"/>
    <property type="match status" value="1"/>
</dbReference>
<feature type="domain" description="Solute-binding protein family 5" evidence="2">
    <location>
        <begin position="108"/>
        <end position="440"/>
    </location>
</feature>
<dbReference type="PANTHER" id="PTHR30290:SF65">
    <property type="entry name" value="MONOACYL PHOSPHATIDYLINOSITOL TETRAMANNOSIDE-BINDING PROTEIN LPQW-RELATED"/>
    <property type="match status" value="1"/>
</dbReference>
<organism evidence="3 4">
    <name type="scientific">Corynebacterium hindlerae</name>
    <dbReference type="NCBI Taxonomy" id="699041"/>
    <lineage>
        <taxon>Bacteria</taxon>
        <taxon>Bacillati</taxon>
        <taxon>Actinomycetota</taxon>
        <taxon>Actinomycetes</taxon>
        <taxon>Mycobacteriales</taxon>
        <taxon>Corynebacteriaceae</taxon>
        <taxon>Corynebacterium</taxon>
    </lineage>
</organism>
<keyword evidence="1" id="KW-0732">Signal</keyword>
<feature type="chain" id="PRO_5039386301" evidence="1">
    <location>
        <begin position="24"/>
        <end position="542"/>
    </location>
</feature>
<protein>
    <submittedName>
        <fullName evidence="3">Peptide ABC transporter</fullName>
    </submittedName>
</protein>